<evidence type="ECO:0000313" key="3">
    <source>
        <dbReference type="Proteomes" id="UP000037397"/>
    </source>
</evidence>
<dbReference type="AlphaFoldDB" id="A0A0L6CJP8"/>
<keyword evidence="3" id="KW-1185">Reference proteome</keyword>
<protein>
    <submittedName>
        <fullName evidence="2">Uncharacterized protein</fullName>
    </submittedName>
</protein>
<feature type="region of interest" description="Disordered" evidence="1">
    <location>
        <begin position="58"/>
        <end position="93"/>
    </location>
</feature>
<name>A0A0L6CJP8_9MICO</name>
<reference evidence="3" key="1">
    <citation type="submission" date="2015-03" db="EMBL/GenBank/DDBJ databases">
        <title>Luteipulveratus halotolerans sp. nov., a novel actinobacterium (Dermacoccaceae) from Sarawak, Malaysia.</title>
        <authorList>
            <person name="Juboi H."/>
            <person name="Basik A."/>
            <person name="Shamsul S.S."/>
            <person name="Arnold P."/>
            <person name="Schmitt E.K."/>
            <person name="Sanglier J.-J."/>
            <person name="Yeo T."/>
        </authorList>
    </citation>
    <scope>NUCLEOTIDE SEQUENCE [LARGE SCALE GENOMIC DNA]</scope>
    <source>
        <strain evidence="3">C296001</strain>
    </source>
</reference>
<evidence type="ECO:0000313" key="2">
    <source>
        <dbReference type="EMBL" id="KNX37845.1"/>
    </source>
</evidence>
<feature type="compositionally biased region" description="Low complexity" evidence="1">
    <location>
        <begin position="72"/>
        <end position="93"/>
    </location>
</feature>
<evidence type="ECO:0000256" key="1">
    <source>
        <dbReference type="SAM" id="MobiDB-lite"/>
    </source>
</evidence>
<dbReference type="EMBL" id="LAIR01000002">
    <property type="protein sequence ID" value="KNX37845.1"/>
    <property type="molecule type" value="Genomic_DNA"/>
</dbReference>
<gene>
    <name evidence="2" type="ORF">VV01_12880</name>
</gene>
<dbReference type="Proteomes" id="UP000037397">
    <property type="component" value="Unassembled WGS sequence"/>
</dbReference>
<comment type="caution">
    <text evidence="2">The sequence shown here is derived from an EMBL/GenBank/DDBJ whole genome shotgun (WGS) entry which is preliminary data.</text>
</comment>
<organism evidence="2 3">
    <name type="scientific">Luteipulveratus halotolerans</name>
    <dbReference type="NCBI Taxonomy" id="1631356"/>
    <lineage>
        <taxon>Bacteria</taxon>
        <taxon>Bacillati</taxon>
        <taxon>Actinomycetota</taxon>
        <taxon>Actinomycetes</taxon>
        <taxon>Micrococcales</taxon>
        <taxon>Dermacoccaceae</taxon>
        <taxon>Luteipulveratus</taxon>
    </lineage>
</organism>
<accession>A0A0L6CJP8</accession>
<sequence length="93" mass="9566">MKSAYGTGPAQAVLDTDKLATCITDDVYDAVSPETLQALAASKPADIRNAQDARSVTQAVGTCTPQAKRKGLPSLPSDLPTSLPSLPTDIPGL</sequence>
<proteinExistence type="predicted"/>